<dbReference type="SUPFAM" id="SSF52540">
    <property type="entry name" value="P-loop containing nucleoside triphosphate hydrolases"/>
    <property type="match status" value="1"/>
</dbReference>
<feature type="domain" description="Guanylate kinase-like" evidence="10">
    <location>
        <begin position="9"/>
        <end position="188"/>
    </location>
</feature>
<evidence type="ECO:0000256" key="7">
    <source>
        <dbReference type="ARBA" id="ARBA00022840"/>
    </source>
</evidence>
<dbReference type="SMART" id="SM00072">
    <property type="entry name" value="GuKc"/>
    <property type="match status" value="1"/>
</dbReference>
<dbReference type="GO" id="GO:0005829">
    <property type="term" value="C:cytosol"/>
    <property type="evidence" value="ECO:0007669"/>
    <property type="project" value="TreeGrafter"/>
</dbReference>
<dbReference type="FunFam" id="3.30.63.10:FF:000002">
    <property type="entry name" value="Guanylate kinase 1"/>
    <property type="match status" value="1"/>
</dbReference>
<comment type="function">
    <text evidence="9">Essential for recycling GMP and indirectly, cGMP.</text>
</comment>
<evidence type="ECO:0000256" key="4">
    <source>
        <dbReference type="ARBA" id="ARBA00022679"/>
    </source>
</evidence>
<keyword evidence="5 9" id="KW-0547">Nucleotide-binding</keyword>
<keyword evidence="7 9" id="KW-0067">ATP-binding</keyword>
<dbReference type="Pfam" id="PF00625">
    <property type="entry name" value="Guanylate_kin"/>
    <property type="match status" value="1"/>
</dbReference>
<evidence type="ECO:0000256" key="9">
    <source>
        <dbReference type="HAMAP-Rule" id="MF_00328"/>
    </source>
</evidence>
<evidence type="ECO:0000313" key="11">
    <source>
        <dbReference type="EMBL" id="HED31483.1"/>
    </source>
</evidence>
<evidence type="ECO:0000256" key="8">
    <source>
        <dbReference type="ARBA" id="ARBA00030128"/>
    </source>
</evidence>
<evidence type="ECO:0000256" key="1">
    <source>
        <dbReference type="ARBA" id="ARBA00005790"/>
    </source>
</evidence>
<dbReference type="Proteomes" id="UP000886335">
    <property type="component" value="Unassembled WGS sequence"/>
</dbReference>
<dbReference type="GO" id="GO:0005524">
    <property type="term" value="F:ATP binding"/>
    <property type="evidence" value="ECO:0007669"/>
    <property type="project" value="UniProtKB-UniRule"/>
</dbReference>
<dbReference type="PANTHER" id="PTHR23117">
    <property type="entry name" value="GUANYLATE KINASE-RELATED"/>
    <property type="match status" value="1"/>
</dbReference>
<feature type="binding site" evidence="9">
    <location>
        <begin position="16"/>
        <end position="23"/>
    </location>
    <ligand>
        <name>ATP</name>
        <dbReference type="ChEBI" id="CHEBI:30616"/>
    </ligand>
</feature>
<dbReference type="HAMAP" id="MF_00328">
    <property type="entry name" value="Guanylate_kinase"/>
    <property type="match status" value="1"/>
</dbReference>
<comment type="similarity">
    <text evidence="1 9">Belongs to the guanylate kinase family.</text>
</comment>
<protein>
    <recommendedName>
        <fullName evidence="3 9">Guanylate kinase</fullName>
        <ecNumber evidence="2 9">2.7.4.8</ecNumber>
    </recommendedName>
    <alternativeName>
        <fullName evidence="8 9">GMP kinase</fullName>
    </alternativeName>
</protein>
<keyword evidence="4 9" id="KW-0808">Transferase</keyword>
<organism evidence="11">
    <name type="scientific">Prosthecochloris aestuarii</name>
    <dbReference type="NCBI Taxonomy" id="1102"/>
    <lineage>
        <taxon>Bacteria</taxon>
        <taxon>Pseudomonadati</taxon>
        <taxon>Chlorobiota</taxon>
        <taxon>Chlorobiia</taxon>
        <taxon>Chlorobiales</taxon>
        <taxon>Chlorobiaceae</taxon>
        <taxon>Prosthecochloris</taxon>
    </lineage>
</organism>
<dbReference type="InterPro" id="IPR008145">
    <property type="entry name" value="GK/Ca_channel_bsu"/>
</dbReference>
<keyword evidence="6 9" id="KW-0418">Kinase</keyword>
<comment type="caution">
    <text evidence="11">The sequence shown here is derived from an EMBL/GenBank/DDBJ whole genome shotgun (WGS) entry which is preliminary data.</text>
</comment>
<dbReference type="InterPro" id="IPR017665">
    <property type="entry name" value="Guanylate_kinase"/>
</dbReference>
<proteinExistence type="inferred from homology"/>
<dbReference type="GO" id="GO:0004385">
    <property type="term" value="F:GMP kinase activity"/>
    <property type="evidence" value="ECO:0007669"/>
    <property type="project" value="UniProtKB-UniRule"/>
</dbReference>
<dbReference type="EC" id="2.7.4.8" evidence="2 9"/>
<dbReference type="PANTHER" id="PTHR23117:SF13">
    <property type="entry name" value="GUANYLATE KINASE"/>
    <property type="match status" value="1"/>
</dbReference>
<comment type="subcellular location">
    <subcellularLocation>
        <location evidence="9">Cytoplasm</location>
    </subcellularLocation>
</comment>
<name>A0A831SVA2_PROAE</name>
<dbReference type="EMBL" id="DSBW01000161">
    <property type="protein sequence ID" value="HED31483.1"/>
    <property type="molecule type" value="Genomic_DNA"/>
</dbReference>
<dbReference type="InterPro" id="IPR027417">
    <property type="entry name" value="P-loop_NTPase"/>
</dbReference>
<evidence type="ECO:0000256" key="2">
    <source>
        <dbReference type="ARBA" id="ARBA00012961"/>
    </source>
</evidence>
<dbReference type="Gene3D" id="3.40.50.300">
    <property type="entry name" value="P-loop containing nucleotide triphosphate hydrolases"/>
    <property type="match status" value="1"/>
</dbReference>
<dbReference type="InterPro" id="IPR008144">
    <property type="entry name" value="Guanylate_kin-like_dom"/>
</dbReference>
<evidence type="ECO:0000256" key="3">
    <source>
        <dbReference type="ARBA" id="ARBA00016296"/>
    </source>
</evidence>
<accession>A0A831SVA2</accession>
<dbReference type="AlphaFoldDB" id="A0A831SVA2"/>
<keyword evidence="9" id="KW-0963">Cytoplasm</keyword>
<gene>
    <name evidence="9" type="primary">gmk</name>
    <name evidence="11" type="ORF">ENN50_07360</name>
</gene>
<reference evidence="11" key="1">
    <citation type="journal article" date="2020" name="mSystems">
        <title>Genome- and Community-Level Interaction Insights into Carbon Utilization and Element Cycling Functions of Hydrothermarchaeota in Hydrothermal Sediment.</title>
        <authorList>
            <person name="Zhou Z."/>
            <person name="Liu Y."/>
            <person name="Xu W."/>
            <person name="Pan J."/>
            <person name="Luo Z.H."/>
            <person name="Li M."/>
        </authorList>
    </citation>
    <scope>NUCLEOTIDE SEQUENCE [LARGE SCALE GENOMIC DNA]</scope>
    <source>
        <strain evidence="11">SpSt-1181</strain>
    </source>
</reference>
<dbReference type="PROSITE" id="PS00856">
    <property type="entry name" value="GUANYLATE_KINASE_1"/>
    <property type="match status" value="1"/>
</dbReference>
<dbReference type="CDD" id="cd00071">
    <property type="entry name" value="GMPK"/>
    <property type="match status" value="1"/>
</dbReference>
<evidence type="ECO:0000259" key="10">
    <source>
        <dbReference type="PROSITE" id="PS50052"/>
    </source>
</evidence>
<evidence type="ECO:0000256" key="5">
    <source>
        <dbReference type="ARBA" id="ARBA00022741"/>
    </source>
</evidence>
<dbReference type="Gene3D" id="3.30.63.10">
    <property type="entry name" value="Guanylate Kinase phosphate binding domain"/>
    <property type="match status" value="1"/>
</dbReference>
<dbReference type="InterPro" id="IPR020590">
    <property type="entry name" value="Guanylate_kinase_CS"/>
</dbReference>
<dbReference type="NCBIfam" id="TIGR03263">
    <property type="entry name" value="guanyl_kin"/>
    <property type="match status" value="1"/>
</dbReference>
<sequence>MDKERRQKGKLIVFSAPSGTGKSTIAKRVLQLVDNLKFSVSATTRPMREAEVDGVNYHFLSRREFERKIEEGGFIEYEYFFGNYYGTLLETTRNAIDAGENLLLDLDVKGALNLKKHFPESSLLIFIRPPSMDILRQRLLQRESEDEETLNVRLERAAFELSQSSGFDREVINDDLDEAVDTVYGMIRTFISNQ</sequence>
<comment type="catalytic activity">
    <reaction evidence="9">
        <text>GMP + ATP = GDP + ADP</text>
        <dbReference type="Rhea" id="RHEA:20780"/>
        <dbReference type="ChEBI" id="CHEBI:30616"/>
        <dbReference type="ChEBI" id="CHEBI:58115"/>
        <dbReference type="ChEBI" id="CHEBI:58189"/>
        <dbReference type="ChEBI" id="CHEBI:456216"/>
        <dbReference type="EC" id="2.7.4.8"/>
    </reaction>
</comment>
<evidence type="ECO:0000256" key="6">
    <source>
        <dbReference type="ARBA" id="ARBA00022777"/>
    </source>
</evidence>
<dbReference type="PROSITE" id="PS50052">
    <property type="entry name" value="GUANYLATE_KINASE_2"/>
    <property type="match status" value="1"/>
</dbReference>